<dbReference type="InterPro" id="IPR011060">
    <property type="entry name" value="RibuloseP-bd_barrel"/>
</dbReference>
<dbReference type="PANTHER" id="PTHR22854">
    <property type="entry name" value="TRYPTOPHAN BIOSYNTHESIS PROTEIN"/>
    <property type="match status" value="1"/>
</dbReference>
<reference evidence="12" key="1">
    <citation type="submission" date="2021-02" db="EMBL/GenBank/DDBJ databases">
        <title>Genome sequence of Rhodospirillales sp. strain TMPK1 isolated from soil.</title>
        <authorList>
            <person name="Nakai R."/>
            <person name="Kusada H."/>
            <person name="Tamaki H."/>
        </authorList>
    </citation>
    <scope>NUCLEOTIDE SEQUENCE</scope>
    <source>
        <strain evidence="12">TMPK1</strain>
    </source>
</reference>
<dbReference type="NCBIfam" id="NF001377">
    <property type="entry name" value="PRK00278.2-4"/>
    <property type="match status" value="1"/>
</dbReference>
<name>A0A8S8X6N1_9PROT</name>
<dbReference type="GO" id="GO:0000162">
    <property type="term" value="P:L-tryptophan biosynthetic process"/>
    <property type="evidence" value="ECO:0007669"/>
    <property type="project" value="UniProtKB-UniRule"/>
</dbReference>
<dbReference type="HAMAP" id="MF_00134_B">
    <property type="entry name" value="IGPS_B"/>
    <property type="match status" value="1"/>
</dbReference>
<comment type="caution">
    <text evidence="12">The sequence shown here is derived from an EMBL/GenBank/DDBJ whole genome shotgun (WGS) entry which is preliminary data.</text>
</comment>
<evidence type="ECO:0000256" key="4">
    <source>
        <dbReference type="ARBA" id="ARBA00018080"/>
    </source>
</evidence>
<dbReference type="RefSeq" id="WP_420241536.1">
    <property type="nucleotide sequence ID" value="NZ_BOPV01000001.1"/>
</dbReference>
<comment type="pathway">
    <text evidence="2 10">Amino-acid biosynthesis; L-tryptophan biosynthesis; L-tryptophan from chorismate: step 4/5.</text>
</comment>
<dbReference type="InterPro" id="IPR045186">
    <property type="entry name" value="Indole-3-glycerol_P_synth"/>
</dbReference>
<evidence type="ECO:0000256" key="3">
    <source>
        <dbReference type="ARBA" id="ARBA00012362"/>
    </source>
</evidence>
<feature type="domain" description="Indole-3-glycerol phosphate synthase" evidence="11">
    <location>
        <begin position="7"/>
        <end position="261"/>
    </location>
</feature>
<dbReference type="EC" id="4.1.1.48" evidence="3 10"/>
<comment type="catalytic activity">
    <reaction evidence="1 10">
        <text>1-(2-carboxyphenylamino)-1-deoxy-D-ribulose 5-phosphate + H(+) = (1S,2R)-1-C-(indol-3-yl)glycerol 3-phosphate + CO2 + H2O</text>
        <dbReference type="Rhea" id="RHEA:23476"/>
        <dbReference type="ChEBI" id="CHEBI:15377"/>
        <dbReference type="ChEBI" id="CHEBI:15378"/>
        <dbReference type="ChEBI" id="CHEBI:16526"/>
        <dbReference type="ChEBI" id="CHEBI:58613"/>
        <dbReference type="ChEBI" id="CHEBI:58866"/>
        <dbReference type="EC" id="4.1.1.48"/>
    </reaction>
</comment>
<dbReference type="Gene3D" id="3.20.20.70">
    <property type="entry name" value="Aldolase class I"/>
    <property type="match status" value="1"/>
</dbReference>
<dbReference type="FunFam" id="3.20.20.70:FF:000024">
    <property type="entry name" value="Indole-3-glycerol phosphate synthase"/>
    <property type="match status" value="1"/>
</dbReference>
<dbReference type="AlphaFoldDB" id="A0A8S8X6N1"/>
<keyword evidence="13" id="KW-1185">Reference proteome</keyword>
<sequence length="264" mass="28319">MSNDVLVRILADTRTETTQRKAQASLAEMEKRARDASPVRGFEAALSRKVAAGKDALIAELKRKSPSGGDIRPGFDPAQLAQAYERAGAACLSVLTDLPYFGGTESDLHAARNATSLPVLRKDFIVDPWQLAETRAMGADCALLIVAALDDATLRELFDAARSYGLDVLVEAHDREEFERGAALGATMLGVNNRNLRTLVTDLATTEELSSLLPAGAALVAESGLKTRADLERLHKVGARRFLVGESLLRLPDLEAATRALLGV</sequence>
<dbReference type="EMBL" id="BOPV01000001">
    <property type="protein sequence ID" value="GIL38503.1"/>
    <property type="molecule type" value="Genomic_DNA"/>
</dbReference>
<keyword evidence="6 10" id="KW-0210">Decarboxylase</keyword>
<evidence type="ECO:0000313" key="13">
    <source>
        <dbReference type="Proteomes" id="UP000681075"/>
    </source>
</evidence>
<comment type="similarity">
    <text evidence="10">Belongs to the TrpC family.</text>
</comment>
<organism evidence="12 13">
    <name type="scientific">Roseiterribacter gracilis</name>
    <dbReference type="NCBI Taxonomy" id="2812848"/>
    <lineage>
        <taxon>Bacteria</taxon>
        <taxon>Pseudomonadati</taxon>
        <taxon>Pseudomonadota</taxon>
        <taxon>Alphaproteobacteria</taxon>
        <taxon>Rhodospirillales</taxon>
        <taxon>Roseiterribacteraceae</taxon>
        <taxon>Roseiterribacter</taxon>
    </lineage>
</organism>
<evidence type="ECO:0000256" key="2">
    <source>
        <dbReference type="ARBA" id="ARBA00004696"/>
    </source>
</evidence>
<evidence type="ECO:0000256" key="7">
    <source>
        <dbReference type="ARBA" id="ARBA00022822"/>
    </source>
</evidence>
<dbReference type="GO" id="GO:0004640">
    <property type="term" value="F:phosphoribosylanthranilate isomerase activity"/>
    <property type="evidence" value="ECO:0007669"/>
    <property type="project" value="TreeGrafter"/>
</dbReference>
<evidence type="ECO:0000256" key="1">
    <source>
        <dbReference type="ARBA" id="ARBA00001633"/>
    </source>
</evidence>
<evidence type="ECO:0000259" key="11">
    <source>
        <dbReference type="Pfam" id="PF00218"/>
    </source>
</evidence>
<proteinExistence type="inferred from homology"/>
<dbReference type="CDD" id="cd00331">
    <property type="entry name" value="IGPS"/>
    <property type="match status" value="1"/>
</dbReference>
<dbReference type="SUPFAM" id="SSF51366">
    <property type="entry name" value="Ribulose-phoshate binding barrel"/>
    <property type="match status" value="1"/>
</dbReference>
<keyword evidence="9 10" id="KW-0456">Lyase</keyword>
<dbReference type="PROSITE" id="PS00614">
    <property type="entry name" value="IGPS"/>
    <property type="match status" value="1"/>
</dbReference>
<evidence type="ECO:0000256" key="10">
    <source>
        <dbReference type="HAMAP-Rule" id="MF_00134"/>
    </source>
</evidence>
<keyword evidence="5 10" id="KW-0028">Amino-acid biosynthesis</keyword>
<gene>
    <name evidence="10 12" type="primary">trpC</name>
    <name evidence="12" type="ORF">TMPK1_07400</name>
</gene>
<keyword evidence="7 10" id="KW-0822">Tryptophan biosynthesis</keyword>
<dbReference type="GO" id="GO:0004425">
    <property type="term" value="F:indole-3-glycerol-phosphate synthase activity"/>
    <property type="evidence" value="ECO:0007669"/>
    <property type="project" value="UniProtKB-UniRule"/>
</dbReference>
<evidence type="ECO:0000256" key="8">
    <source>
        <dbReference type="ARBA" id="ARBA00023141"/>
    </source>
</evidence>
<dbReference type="InterPro" id="IPR013785">
    <property type="entry name" value="Aldolase_TIM"/>
</dbReference>
<keyword evidence="8 10" id="KW-0057">Aromatic amino acid biosynthesis</keyword>
<evidence type="ECO:0000256" key="9">
    <source>
        <dbReference type="ARBA" id="ARBA00023239"/>
    </source>
</evidence>
<dbReference type="Pfam" id="PF00218">
    <property type="entry name" value="IGPS"/>
    <property type="match status" value="1"/>
</dbReference>
<evidence type="ECO:0000256" key="5">
    <source>
        <dbReference type="ARBA" id="ARBA00022605"/>
    </source>
</evidence>
<protein>
    <recommendedName>
        <fullName evidence="4 10">Indole-3-glycerol phosphate synthase</fullName>
        <shortName evidence="10">IGPS</shortName>
        <ecNumber evidence="3 10">4.1.1.48</ecNumber>
    </recommendedName>
</protein>
<dbReference type="NCBIfam" id="NF001370">
    <property type="entry name" value="PRK00278.1-2"/>
    <property type="match status" value="1"/>
</dbReference>
<dbReference type="InterPro" id="IPR013798">
    <property type="entry name" value="Indole-3-glycerol_P_synth_dom"/>
</dbReference>
<dbReference type="Proteomes" id="UP000681075">
    <property type="component" value="Unassembled WGS sequence"/>
</dbReference>
<dbReference type="PANTHER" id="PTHR22854:SF2">
    <property type="entry name" value="INDOLE-3-GLYCEROL-PHOSPHATE SYNTHASE"/>
    <property type="match status" value="1"/>
</dbReference>
<evidence type="ECO:0000256" key="6">
    <source>
        <dbReference type="ARBA" id="ARBA00022793"/>
    </source>
</evidence>
<evidence type="ECO:0000313" key="12">
    <source>
        <dbReference type="EMBL" id="GIL38503.1"/>
    </source>
</evidence>
<accession>A0A8S8X6N1</accession>
<dbReference type="InterPro" id="IPR001468">
    <property type="entry name" value="Indole-3-GlycerolPSynthase_CS"/>
</dbReference>